<dbReference type="RefSeq" id="WP_016655528.1">
    <property type="nucleotide sequence ID" value="NZ_KE340352.1"/>
</dbReference>
<dbReference type="Proteomes" id="UP000014568">
    <property type="component" value="Unassembled WGS sequence"/>
</dbReference>
<dbReference type="eggNOG" id="ENOG5031TIF">
    <property type="taxonomic scope" value="Bacteria"/>
</dbReference>
<gene>
    <name evidence="2" type="ORF">F945_01110</name>
</gene>
<keyword evidence="1" id="KW-0472">Membrane</keyword>
<dbReference type="Pfam" id="PF11158">
    <property type="entry name" value="DUF2938"/>
    <property type="match status" value="1"/>
</dbReference>
<feature type="transmembrane region" description="Helical" evidence="1">
    <location>
        <begin position="138"/>
        <end position="157"/>
    </location>
</feature>
<accession>S3NSH4</accession>
<feature type="transmembrane region" description="Helical" evidence="1">
    <location>
        <begin position="6"/>
        <end position="25"/>
    </location>
</feature>
<reference evidence="2 3" key="1">
    <citation type="submission" date="2013-06" db="EMBL/GenBank/DDBJ databases">
        <title>The Genome Sequence of Acinetobacter rudis CIP 110305.</title>
        <authorList>
            <consortium name="The Broad Institute Genome Sequencing Platform"/>
            <consortium name="The Broad Institute Genome Sequencing Center for Infectious Disease"/>
            <person name="Cerqueira G."/>
            <person name="Feldgarden M."/>
            <person name="Courvalin P."/>
            <person name="Perichon B."/>
            <person name="Grillot-Courvalin C."/>
            <person name="Clermont D."/>
            <person name="Rocha E."/>
            <person name="Yoon E.-J."/>
            <person name="Nemec A."/>
            <person name="Young S.K."/>
            <person name="Zeng Q."/>
            <person name="Gargeya S."/>
            <person name="Fitzgerald M."/>
            <person name="Abouelleil A."/>
            <person name="Alvarado L."/>
            <person name="Berlin A.M."/>
            <person name="Chapman S.B."/>
            <person name="Dewar J."/>
            <person name="Goldberg J."/>
            <person name="Griggs A."/>
            <person name="Gujja S."/>
            <person name="Hansen M."/>
            <person name="Howarth C."/>
            <person name="Imamovic A."/>
            <person name="Larimer J."/>
            <person name="McCowan C."/>
            <person name="Murphy C."/>
            <person name="Pearson M."/>
            <person name="Priest M."/>
            <person name="Roberts A."/>
            <person name="Saif S."/>
            <person name="Shea T."/>
            <person name="Sykes S."/>
            <person name="Wortman J."/>
            <person name="Nusbaum C."/>
            <person name="Birren B."/>
        </authorList>
    </citation>
    <scope>NUCLEOTIDE SEQUENCE [LARGE SCALE GENOMIC DNA]</scope>
    <source>
        <strain evidence="2 3">CIP 110305</strain>
    </source>
</reference>
<evidence type="ECO:0000313" key="3">
    <source>
        <dbReference type="Proteomes" id="UP000014568"/>
    </source>
</evidence>
<dbReference type="PATRIC" id="fig|421052.3.peg.1091"/>
<dbReference type="AlphaFoldDB" id="S3NSH4"/>
<sequence length="160" mass="18019">MTQLLIQSIIIGILATLFLDVFSYLRKKITQTKPANYAFVGRWVLSWFDGTFKHQNIAQAAAKPGELIVGWGVHYVTGIIFVWCYLMLSSLGFYPVNLLTSIVYGLLTTLAPFLILQPAFGFGYFAQLTPQPKQARKNSLIAHFVFGLGIYLSYLLIYNV</sequence>
<proteinExistence type="predicted"/>
<keyword evidence="1" id="KW-1133">Transmembrane helix</keyword>
<dbReference type="EMBL" id="ATGI01000009">
    <property type="protein sequence ID" value="EPF77179.1"/>
    <property type="molecule type" value="Genomic_DNA"/>
</dbReference>
<protein>
    <recommendedName>
        <fullName evidence="4">DUF2938 domain-containing protein</fullName>
    </recommendedName>
</protein>
<evidence type="ECO:0000256" key="1">
    <source>
        <dbReference type="SAM" id="Phobius"/>
    </source>
</evidence>
<keyword evidence="1" id="KW-0812">Transmembrane</keyword>
<feature type="transmembrane region" description="Helical" evidence="1">
    <location>
        <begin position="73"/>
        <end position="96"/>
    </location>
</feature>
<evidence type="ECO:0000313" key="2">
    <source>
        <dbReference type="EMBL" id="EPF77179.1"/>
    </source>
</evidence>
<dbReference type="OrthoDB" id="9812539at2"/>
<name>S3NSH4_9GAMM</name>
<dbReference type="HOGENOM" id="CLU_116614_0_0_6"/>
<feature type="transmembrane region" description="Helical" evidence="1">
    <location>
        <begin position="102"/>
        <end position="126"/>
    </location>
</feature>
<comment type="caution">
    <text evidence="2">The sequence shown here is derived from an EMBL/GenBank/DDBJ whole genome shotgun (WGS) entry which is preliminary data.</text>
</comment>
<dbReference type="STRING" id="632955.GCA_000829675_00030"/>
<keyword evidence="3" id="KW-1185">Reference proteome</keyword>
<evidence type="ECO:0008006" key="4">
    <source>
        <dbReference type="Google" id="ProtNLM"/>
    </source>
</evidence>
<organism evidence="2 3">
    <name type="scientific">Acinetobacter rudis CIP 110305</name>
    <dbReference type="NCBI Taxonomy" id="421052"/>
    <lineage>
        <taxon>Bacteria</taxon>
        <taxon>Pseudomonadati</taxon>
        <taxon>Pseudomonadota</taxon>
        <taxon>Gammaproteobacteria</taxon>
        <taxon>Moraxellales</taxon>
        <taxon>Moraxellaceae</taxon>
        <taxon>Acinetobacter</taxon>
    </lineage>
</organism>
<dbReference type="InterPro" id="IPR021329">
    <property type="entry name" value="DUF2938"/>
</dbReference>